<evidence type="ECO:0000256" key="1">
    <source>
        <dbReference type="ARBA" id="ARBA00004141"/>
    </source>
</evidence>
<feature type="transmembrane region" description="Helical" evidence="7">
    <location>
        <begin position="64"/>
        <end position="83"/>
    </location>
</feature>
<evidence type="ECO:0000313" key="10">
    <source>
        <dbReference type="Proteomes" id="UP000814385"/>
    </source>
</evidence>
<evidence type="ECO:0000256" key="2">
    <source>
        <dbReference type="ARBA" id="ARBA00022448"/>
    </source>
</evidence>
<keyword evidence="3 7" id="KW-0812">Transmembrane</keyword>
<feature type="transmembrane region" description="Helical" evidence="7">
    <location>
        <begin position="174"/>
        <end position="193"/>
    </location>
</feature>
<evidence type="ECO:0000256" key="4">
    <source>
        <dbReference type="ARBA" id="ARBA00022989"/>
    </source>
</evidence>
<dbReference type="SUPFAM" id="SSF103473">
    <property type="entry name" value="MFS general substrate transporter"/>
    <property type="match status" value="1"/>
</dbReference>
<comment type="subcellular location">
    <subcellularLocation>
        <location evidence="1">Membrane</location>
        <topology evidence="1">Multi-pass membrane protein</topology>
    </subcellularLocation>
</comment>
<accession>A0ABS9P944</accession>
<feature type="transmembrane region" description="Helical" evidence="7">
    <location>
        <begin position="113"/>
        <end position="134"/>
    </location>
</feature>
<keyword evidence="10" id="KW-1185">Reference proteome</keyword>
<feature type="region of interest" description="Disordered" evidence="6">
    <location>
        <begin position="463"/>
        <end position="491"/>
    </location>
</feature>
<keyword evidence="2" id="KW-0813">Transport</keyword>
<evidence type="ECO:0000259" key="8">
    <source>
        <dbReference type="PROSITE" id="PS50850"/>
    </source>
</evidence>
<proteinExistence type="predicted"/>
<keyword evidence="5 7" id="KW-0472">Membrane</keyword>
<gene>
    <name evidence="9" type="ORF">HOP52_11080</name>
</gene>
<comment type="caution">
    <text evidence="9">The sequence shown here is derived from an EMBL/GenBank/DDBJ whole genome shotgun (WGS) entry which is preliminary data.</text>
</comment>
<feature type="transmembrane region" description="Helical" evidence="7">
    <location>
        <begin position="205"/>
        <end position="225"/>
    </location>
</feature>
<dbReference type="PRINTS" id="PR01036">
    <property type="entry name" value="TCRTETB"/>
</dbReference>
<dbReference type="PANTHER" id="PTHR42718:SF9">
    <property type="entry name" value="MAJOR FACILITATOR SUPERFAMILY MULTIDRUG TRANSPORTER MFSC"/>
    <property type="match status" value="1"/>
</dbReference>
<feature type="transmembrane region" description="Helical" evidence="7">
    <location>
        <begin position="21"/>
        <end position="44"/>
    </location>
</feature>
<dbReference type="EMBL" id="JABFUC010000008">
    <property type="protein sequence ID" value="MCG6658295.1"/>
    <property type="molecule type" value="Genomic_DNA"/>
</dbReference>
<dbReference type="Pfam" id="PF07690">
    <property type="entry name" value="MFS_1"/>
    <property type="match status" value="1"/>
</dbReference>
<evidence type="ECO:0000256" key="5">
    <source>
        <dbReference type="ARBA" id="ARBA00023136"/>
    </source>
</evidence>
<organism evidence="9 10">
    <name type="scientific">Billgrantia campisalis</name>
    <dbReference type="NCBI Taxonomy" id="74661"/>
    <lineage>
        <taxon>Bacteria</taxon>
        <taxon>Pseudomonadati</taxon>
        <taxon>Pseudomonadota</taxon>
        <taxon>Gammaproteobacteria</taxon>
        <taxon>Oceanospirillales</taxon>
        <taxon>Halomonadaceae</taxon>
        <taxon>Billgrantia</taxon>
    </lineage>
</organism>
<dbReference type="Gene3D" id="1.20.1720.10">
    <property type="entry name" value="Multidrug resistance protein D"/>
    <property type="match status" value="1"/>
</dbReference>
<feature type="transmembrane region" description="Helical" evidence="7">
    <location>
        <begin position="431"/>
        <end position="453"/>
    </location>
</feature>
<protein>
    <submittedName>
        <fullName evidence="9">MFS transporter</fullName>
    </submittedName>
</protein>
<name>A0ABS9P944_9GAMM</name>
<evidence type="ECO:0000256" key="3">
    <source>
        <dbReference type="ARBA" id="ARBA00022692"/>
    </source>
</evidence>
<dbReference type="PROSITE" id="PS50850">
    <property type="entry name" value="MFS"/>
    <property type="match status" value="1"/>
</dbReference>
<dbReference type="CDD" id="cd17321">
    <property type="entry name" value="MFS_MMR_MDR_like"/>
    <property type="match status" value="1"/>
</dbReference>
<feature type="compositionally biased region" description="Polar residues" evidence="6">
    <location>
        <begin position="473"/>
        <end position="482"/>
    </location>
</feature>
<dbReference type="Proteomes" id="UP000814385">
    <property type="component" value="Unassembled WGS sequence"/>
</dbReference>
<feature type="domain" description="Major facilitator superfamily (MFS) profile" evidence="8">
    <location>
        <begin position="22"/>
        <end position="455"/>
    </location>
</feature>
<feature type="transmembrane region" description="Helical" evidence="7">
    <location>
        <begin position="88"/>
        <end position="107"/>
    </location>
</feature>
<evidence type="ECO:0000313" key="9">
    <source>
        <dbReference type="EMBL" id="MCG6658295.1"/>
    </source>
</evidence>
<keyword evidence="4 7" id="KW-1133">Transmembrane helix</keyword>
<dbReference type="InterPro" id="IPR011701">
    <property type="entry name" value="MFS"/>
</dbReference>
<dbReference type="InterPro" id="IPR020846">
    <property type="entry name" value="MFS_dom"/>
</dbReference>
<sequence length="491" mass="51197">MRRLFETRPGDDGLPGAERRLAVLALILGTLMAVVDTTMVNIALPSIAADLEVPASRAVWVTNLFQISCAAFLLVFAALSELVSRRRIYVAGVGVFTLASLGAALATSLETLLVFRALQGLGAAATLSIGPSLYRSIFPSRLLGSALGLSAMVVAGGYAAGPAIGGVLLSVADWPWLFALHLPLGAAAVVLAWKALPREPGRRGGFDLVGALLSVAMLCGFFLAMDGAGHGMPAGELAAWLGMSVAAALLFLRRQRRAAYPLMPLAIFAERRFSLALAAQGTAFVGQGLAFVALSFLFQRDMGFTPLQTAWLFTPWPLAIMLVGPRAGRLADCVNPSLLASAGLLVLLVGLVLLARLDAEAGVTEVLWRMGLCGVGFGLFQPPNNRELMGCVPRERSANASGIMSTSRTVGQSLGVALVGAFLAMNAPVQATLWVGCAACGLALAASLARVPLAGAAQARARWRASSGDRQESTMAPQSSSRSPHEHSGRD</sequence>
<feature type="transmembrane region" description="Helical" evidence="7">
    <location>
        <begin position="237"/>
        <end position="252"/>
    </location>
</feature>
<dbReference type="InterPro" id="IPR036259">
    <property type="entry name" value="MFS_trans_sf"/>
</dbReference>
<feature type="transmembrane region" description="Helical" evidence="7">
    <location>
        <begin position="336"/>
        <end position="354"/>
    </location>
</feature>
<feature type="transmembrane region" description="Helical" evidence="7">
    <location>
        <begin position="273"/>
        <end position="298"/>
    </location>
</feature>
<evidence type="ECO:0000256" key="7">
    <source>
        <dbReference type="SAM" id="Phobius"/>
    </source>
</evidence>
<reference evidence="9 10" key="1">
    <citation type="submission" date="2020-05" db="EMBL/GenBank/DDBJ databases">
        <title>Comparative genomic analysis of denitrifying bacteria from Halomonas genus.</title>
        <authorList>
            <person name="Wang L."/>
            <person name="Shao Z."/>
        </authorList>
    </citation>
    <scope>NUCLEOTIDE SEQUENCE [LARGE SCALE GENOMIC DNA]</scope>
    <source>
        <strain evidence="9 10">A4</strain>
    </source>
</reference>
<feature type="transmembrane region" description="Helical" evidence="7">
    <location>
        <begin position="146"/>
        <end position="168"/>
    </location>
</feature>
<dbReference type="RefSeq" id="WP_238977444.1">
    <property type="nucleotide sequence ID" value="NZ_JABFUC010000008.1"/>
</dbReference>
<feature type="transmembrane region" description="Helical" evidence="7">
    <location>
        <begin position="304"/>
        <end position="324"/>
    </location>
</feature>
<evidence type="ECO:0000256" key="6">
    <source>
        <dbReference type="SAM" id="MobiDB-lite"/>
    </source>
</evidence>
<dbReference type="PANTHER" id="PTHR42718">
    <property type="entry name" value="MAJOR FACILITATOR SUPERFAMILY MULTIDRUG TRANSPORTER MFSC"/>
    <property type="match status" value="1"/>
</dbReference>
<dbReference type="Gene3D" id="1.20.1250.20">
    <property type="entry name" value="MFS general substrate transporter like domains"/>
    <property type="match status" value="1"/>
</dbReference>